<organism evidence="2 3">
    <name type="scientific">Dentiscutata erythropus</name>
    <dbReference type="NCBI Taxonomy" id="1348616"/>
    <lineage>
        <taxon>Eukaryota</taxon>
        <taxon>Fungi</taxon>
        <taxon>Fungi incertae sedis</taxon>
        <taxon>Mucoromycota</taxon>
        <taxon>Glomeromycotina</taxon>
        <taxon>Glomeromycetes</taxon>
        <taxon>Diversisporales</taxon>
        <taxon>Gigasporaceae</taxon>
        <taxon>Dentiscutata</taxon>
    </lineage>
</organism>
<protein>
    <submittedName>
        <fullName evidence="2">22768_t:CDS:1</fullName>
    </submittedName>
</protein>
<feature type="region of interest" description="Disordered" evidence="1">
    <location>
        <begin position="62"/>
        <end position="83"/>
    </location>
</feature>
<accession>A0A9N9BQZ7</accession>
<reference evidence="2" key="1">
    <citation type="submission" date="2021-06" db="EMBL/GenBank/DDBJ databases">
        <authorList>
            <person name="Kallberg Y."/>
            <person name="Tangrot J."/>
            <person name="Rosling A."/>
        </authorList>
    </citation>
    <scope>NUCLEOTIDE SEQUENCE</scope>
    <source>
        <strain evidence="2">MA453B</strain>
    </source>
</reference>
<keyword evidence="3" id="KW-1185">Reference proteome</keyword>
<evidence type="ECO:0000313" key="3">
    <source>
        <dbReference type="Proteomes" id="UP000789405"/>
    </source>
</evidence>
<evidence type="ECO:0000313" key="2">
    <source>
        <dbReference type="EMBL" id="CAG8575115.1"/>
    </source>
</evidence>
<name>A0A9N9BQZ7_9GLOM</name>
<evidence type="ECO:0000256" key="1">
    <source>
        <dbReference type="SAM" id="MobiDB-lite"/>
    </source>
</evidence>
<dbReference type="EMBL" id="CAJVPY010002895">
    <property type="protein sequence ID" value="CAG8575115.1"/>
    <property type="molecule type" value="Genomic_DNA"/>
</dbReference>
<proteinExistence type="predicted"/>
<gene>
    <name evidence="2" type="ORF">DERYTH_LOCUS6403</name>
</gene>
<dbReference type="AlphaFoldDB" id="A0A9N9BQZ7"/>
<comment type="caution">
    <text evidence="2">The sequence shown here is derived from an EMBL/GenBank/DDBJ whole genome shotgun (WGS) entry which is preliminary data.</text>
</comment>
<sequence>MKIHKEPLQNDDSFPSNEYFDMEENDELVFDALASLPPEGRNEAISLYKSNGNEKIEYASESQINNKHANSQAGVYKAQNDNR</sequence>
<dbReference type="Proteomes" id="UP000789405">
    <property type="component" value="Unassembled WGS sequence"/>
</dbReference>